<proteinExistence type="predicted"/>
<reference evidence="1" key="1">
    <citation type="submission" date="2024-10" db="EMBL/GenBank/DDBJ databases">
        <title>Strain of Rhizobium-related bacteria isolated fromm roots of Vavilovia formosa.</title>
        <authorList>
            <person name="Kimeklis A."/>
            <person name="Afonin A."/>
        </authorList>
    </citation>
    <scope>NUCLEOTIDE SEQUENCE</scope>
    <source>
        <strain evidence="1">Vaf12</strain>
    </source>
</reference>
<organism evidence="1 2">
    <name type="scientific">Rhizobium leguminosarum</name>
    <dbReference type="NCBI Taxonomy" id="384"/>
    <lineage>
        <taxon>Bacteria</taxon>
        <taxon>Pseudomonadati</taxon>
        <taxon>Pseudomonadota</taxon>
        <taxon>Alphaproteobacteria</taxon>
        <taxon>Hyphomicrobiales</taxon>
        <taxon>Rhizobiaceae</taxon>
        <taxon>Rhizobium/Agrobacterium group</taxon>
        <taxon>Rhizobium</taxon>
    </lineage>
</organism>
<name>A0ACD5FBQ0_RHILE</name>
<gene>
    <name evidence="1" type="ORF">A4A59_001335</name>
</gene>
<protein>
    <submittedName>
        <fullName evidence="1">Phage tail tape measure protein</fullName>
    </submittedName>
</protein>
<dbReference type="EMBL" id="CP171844">
    <property type="protein sequence ID" value="XKQ42840.1"/>
    <property type="molecule type" value="Genomic_DNA"/>
</dbReference>
<accession>A0ACD5FBQ0</accession>
<evidence type="ECO:0000313" key="2">
    <source>
        <dbReference type="Proteomes" id="UP000076193"/>
    </source>
</evidence>
<sequence>MTEIGIKADLSQTQLAQLGARLRSLAPRVNQTTEALTGGVDTMLTMGLAAGDAQMAIDPVGKAATATGAAIEDLSSASVSAIQNLKVAPGLIQQMLDGMAAAGNAGAFELKDMAQYFPQLTASAQTLGMEGVPAINDIAAALQIARRGAGDASTAANNLSDFMGKIMTPQTIKNFKKFGVDVTKELQNAHKKGISPIEHFIKLIDEKTKGGQGDLLTQIFGDKQTLDFIRPMIAGFKDYIRIRDQADRANGTIADAYSRRMQDANQKIKAAQIALGNLGTAIGANFLGPVGEGAQHLADILNTLDERVTIFDKLKASATGFLSGLGIGSGEFKELAQDIELFFVGSADASKAADDYGRLFGRFREWGASVRSFYDQVKDNPILKFFEQMSGYGLQLALWSAGFAMLAGTIRKLAGAIALLTGITSAVSIIKSLGKIGGVVADVSGMPGFGKSNAPSGGKAIPEGMPLLAGWGAWLKGFSAQSMIGAIPQILGDTPGSTFEEQVENQRQFREGILKLLHIDDPLKKPDPYPDLGSRVGSVLGLDQANRGRNYGFPGTTDTLPGKRADDAVSLTAESISAISRPTGVQDVKVTNPIRPNVTQSFTLHINGATDPKAVADAVQQQLGKAAKSAVEESFGGGGGF</sequence>
<dbReference type="Proteomes" id="UP000076193">
    <property type="component" value="Chromosome"/>
</dbReference>
<evidence type="ECO:0000313" key="1">
    <source>
        <dbReference type="EMBL" id="XKQ42840.1"/>
    </source>
</evidence>